<dbReference type="EC" id="5.4.99.-" evidence="5"/>
<comment type="similarity">
    <text evidence="1 5">Belongs to the pseudouridine synthase RluA family.</text>
</comment>
<comment type="caution">
    <text evidence="7">The sequence shown here is derived from an EMBL/GenBank/DDBJ whole genome shotgun (WGS) entry which is preliminary data.</text>
</comment>
<organism evidence="7 8">
    <name type="scientific">Aerophobetes bacterium</name>
    <dbReference type="NCBI Taxonomy" id="2030807"/>
    <lineage>
        <taxon>Bacteria</taxon>
        <taxon>Candidatus Aerophobota</taxon>
    </lineage>
</organism>
<keyword evidence="4" id="KW-0694">RNA-binding</keyword>
<protein>
    <recommendedName>
        <fullName evidence="5">Pseudouridine synthase</fullName>
        <ecNumber evidence="5">5.4.99.-</ecNumber>
    </recommendedName>
</protein>
<dbReference type="SUPFAM" id="SSF55174">
    <property type="entry name" value="Alpha-L RNA-binding motif"/>
    <property type="match status" value="1"/>
</dbReference>
<name>A0A662DNN8_UNCAE</name>
<comment type="catalytic activity">
    <reaction evidence="5">
        <text>a uridine in RNA = a pseudouridine in RNA</text>
        <dbReference type="Rhea" id="RHEA:48348"/>
        <dbReference type="Rhea" id="RHEA-COMP:12068"/>
        <dbReference type="Rhea" id="RHEA-COMP:12069"/>
        <dbReference type="ChEBI" id="CHEBI:65314"/>
        <dbReference type="ChEBI" id="CHEBI:65315"/>
    </reaction>
</comment>
<dbReference type="SMART" id="SM00363">
    <property type="entry name" value="S4"/>
    <property type="match status" value="1"/>
</dbReference>
<dbReference type="Pfam" id="PF00849">
    <property type="entry name" value="PseudoU_synth_2"/>
    <property type="match status" value="1"/>
</dbReference>
<reference evidence="7 8" key="1">
    <citation type="submission" date="2018-06" db="EMBL/GenBank/DDBJ databases">
        <title>Extensive metabolic versatility and redundancy in microbially diverse, dynamic hydrothermal sediments.</title>
        <authorList>
            <person name="Dombrowski N."/>
            <person name="Teske A."/>
            <person name="Baker B.J."/>
        </authorList>
    </citation>
    <scope>NUCLEOTIDE SEQUENCE [LARGE SCALE GENOMIC DNA]</scope>
    <source>
        <strain evidence="7">B3_G15</strain>
    </source>
</reference>
<dbReference type="Gene3D" id="3.10.290.10">
    <property type="entry name" value="RNA-binding S4 domain"/>
    <property type="match status" value="1"/>
</dbReference>
<feature type="active site" evidence="3">
    <location>
        <position position="140"/>
    </location>
</feature>
<dbReference type="CDD" id="cd00165">
    <property type="entry name" value="S4"/>
    <property type="match status" value="1"/>
</dbReference>
<dbReference type="AlphaFoldDB" id="A0A662DNN8"/>
<dbReference type="InterPro" id="IPR006145">
    <property type="entry name" value="PsdUridine_synth_RsuA/RluA"/>
</dbReference>
<dbReference type="PROSITE" id="PS50889">
    <property type="entry name" value="S4"/>
    <property type="match status" value="1"/>
</dbReference>
<dbReference type="Gene3D" id="3.30.2350.10">
    <property type="entry name" value="Pseudouridine synthase"/>
    <property type="match status" value="1"/>
</dbReference>
<dbReference type="PANTHER" id="PTHR21600">
    <property type="entry name" value="MITOCHONDRIAL RNA PSEUDOURIDINE SYNTHASE"/>
    <property type="match status" value="1"/>
</dbReference>
<dbReference type="InterPro" id="IPR006224">
    <property type="entry name" value="PsdUridine_synth_RluA-like_CS"/>
</dbReference>
<dbReference type="InterPro" id="IPR006225">
    <property type="entry name" value="PsdUridine_synth_RluC/D"/>
</dbReference>
<evidence type="ECO:0000256" key="3">
    <source>
        <dbReference type="PIRSR" id="PIRSR606225-1"/>
    </source>
</evidence>
<comment type="function">
    <text evidence="5">Responsible for synthesis of pseudouridine from uracil.</text>
</comment>
<evidence type="ECO:0000256" key="1">
    <source>
        <dbReference type="ARBA" id="ARBA00010876"/>
    </source>
</evidence>
<dbReference type="InterPro" id="IPR036986">
    <property type="entry name" value="S4_RNA-bd_sf"/>
</dbReference>
<dbReference type="Proteomes" id="UP000280417">
    <property type="component" value="Unassembled WGS sequence"/>
</dbReference>
<dbReference type="GO" id="GO:0120159">
    <property type="term" value="F:rRNA pseudouridine synthase activity"/>
    <property type="evidence" value="ECO:0007669"/>
    <property type="project" value="UniProtKB-ARBA"/>
</dbReference>
<dbReference type="PROSITE" id="PS01129">
    <property type="entry name" value="PSI_RLU"/>
    <property type="match status" value="1"/>
</dbReference>
<feature type="domain" description="RNA-binding S4" evidence="6">
    <location>
        <begin position="17"/>
        <end position="81"/>
    </location>
</feature>
<dbReference type="InterPro" id="IPR002942">
    <property type="entry name" value="S4_RNA-bd"/>
</dbReference>
<sequence>MKDSSEHHRIIVEKGGQRLDVFLKEHFSHLSRSSLQKLIHEGKVTVNKKVEKPSHLLKTGDKIDIIITPLKETVLVPEPLPLDILFEDDYLLVLNKPAGMTTHPVYPGQKGTLVNALLYHTKNLSQMGGLLRPGIVHRLDKDTSGAIVVAKCDFVHLALSLQFKKREVKKKYLALVKGKPSDAEGIINVKIGRSPKGRGRMVPDGKLAREAITYYKTLKSWGDWSLLEVHPLTGRTHQIRIHLKTLNCFLIGDRLYGGKPGRDSPVPVNRAMLHANLLGFFHPAKKEWMEFEAPMPQDMKNVINYLERKK</sequence>
<dbReference type="GO" id="GO:0000455">
    <property type="term" value="P:enzyme-directed rRNA pseudouridine synthesis"/>
    <property type="evidence" value="ECO:0007669"/>
    <property type="project" value="TreeGrafter"/>
</dbReference>
<evidence type="ECO:0000256" key="5">
    <source>
        <dbReference type="RuleBase" id="RU362028"/>
    </source>
</evidence>
<dbReference type="SUPFAM" id="SSF55120">
    <property type="entry name" value="Pseudouridine synthase"/>
    <property type="match status" value="1"/>
</dbReference>
<dbReference type="CDD" id="cd02869">
    <property type="entry name" value="PseudoU_synth_RluA_like"/>
    <property type="match status" value="1"/>
</dbReference>
<evidence type="ECO:0000313" key="8">
    <source>
        <dbReference type="Proteomes" id="UP000280417"/>
    </source>
</evidence>
<evidence type="ECO:0000256" key="2">
    <source>
        <dbReference type="ARBA" id="ARBA00023235"/>
    </source>
</evidence>
<evidence type="ECO:0000256" key="4">
    <source>
        <dbReference type="PROSITE-ProRule" id="PRU00182"/>
    </source>
</evidence>
<dbReference type="Pfam" id="PF01479">
    <property type="entry name" value="S4"/>
    <property type="match status" value="1"/>
</dbReference>
<evidence type="ECO:0000313" key="7">
    <source>
        <dbReference type="EMBL" id="RLE15486.1"/>
    </source>
</evidence>
<dbReference type="PANTHER" id="PTHR21600:SF44">
    <property type="entry name" value="RIBOSOMAL LARGE SUBUNIT PSEUDOURIDINE SYNTHASE D"/>
    <property type="match status" value="1"/>
</dbReference>
<proteinExistence type="inferred from homology"/>
<evidence type="ECO:0000259" key="6">
    <source>
        <dbReference type="SMART" id="SM00363"/>
    </source>
</evidence>
<accession>A0A662DNN8</accession>
<keyword evidence="2 5" id="KW-0413">Isomerase</keyword>
<dbReference type="InterPro" id="IPR020103">
    <property type="entry name" value="PsdUridine_synth_cat_dom_sf"/>
</dbReference>
<gene>
    <name evidence="7" type="ORF">DRJ04_00150</name>
</gene>
<dbReference type="EMBL" id="QMQA01000002">
    <property type="protein sequence ID" value="RLE15486.1"/>
    <property type="molecule type" value="Genomic_DNA"/>
</dbReference>
<dbReference type="InterPro" id="IPR050188">
    <property type="entry name" value="RluA_PseudoU_synthase"/>
</dbReference>
<dbReference type="NCBIfam" id="TIGR00005">
    <property type="entry name" value="rluA_subfam"/>
    <property type="match status" value="1"/>
</dbReference>
<dbReference type="GO" id="GO:0003723">
    <property type="term" value="F:RNA binding"/>
    <property type="evidence" value="ECO:0007669"/>
    <property type="project" value="UniProtKB-KW"/>
</dbReference>